<dbReference type="EMBL" id="NBNE01001374">
    <property type="protein sequence ID" value="OWZ14284.1"/>
    <property type="molecule type" value="Genomic_DNA"/>
</dbReference>
<dbReference type="InterPro" id="IPR001314">
    <property type="entry name" value="Peptidase_S1A"/>
</dbReference>
<evidence type="ECO:0000256" key="2">
    <source>
        <dbReference type="ARBA" id="ARBA00007664"/>
    </source>
</evidence>
<keyword evidence="7" id="KW-0325">Glycoprotein</keyword>
<dbReference type="AlphaFoldDB" id="A0A225WA49"/>
<comment type="caution">
    <text evidence="11">The sequence shown here is derived from an EMBL/GenBank/DDBJ whole genome shotgun (WGS) entry which is preliminary data.</text>
</comment>
<dbReference type="InterPro" id="IPR033116">
    <property type="entry name" value="TRYPSIN_SER"/>
</dbReference>
<dbReference type="GO" id="GO:0006508">
    <property type="term" value="P:proteolysis"/>
    <property type="evidence" value="ECO:0007669"/>
    <property type="project" value="UniProtKB-KW"/>
</dbReference>
<evidence type="ECO:0000256" key="6">
    <source>
        <dbReference type="ARBA" id="ARBA00023157"/>
    </source>
</evidence>
<sequence>MKTIAVLVALALAPLISAANYNVKRELIMSGEVVPSGTKTYVTGLRSSPSGNAKCGGSLITPTHVLSASHCVDYDVRWVSIGTHYRNGSQDGEQIRVVSVMNHPNYSENVLYADDFLVLELERPSKFNPVKLATADDADFKAGKWATTMGWGTDREVNGTRSYELKRVDLQLLSDQACAANATIDSSNICAGGVLNHDACFGDSGGPLIVKEADSADDVLIGMVSWSKDDTCGREGYPSVFSRVSHARAWIDSITSGNGTCMS</sequence>
<keyword evidence="3" id="KW-0964">Secreted</keyword>
<dbReference type="PANTHER" id="PTHR24276">
    <property type="entry name" value="POLYSERASE-RELATED"/>
    <property type="match status" value="1"/>
</dbReference>
<dbReference type="InterPro" id="IPR009003">
    <property type="entry name" value="Peptidase_S1_PA"/>
</dbReference>
<dbReference type="PROSITE" id="PS50240">
    <property type="entry name" value="TRYPSIN_DOM"/>
    <property type="match status" value="1"/>
</dbReference>
<keyword evidence="6" id="KW-1015">Disulfide bond</keyword>
<comment type="similarity">
    <text evidence="2">Belongs to the peptidase S1 family.</text>
</comment>
<comment type="subcellular location">
    <subcellularLocation>
        <location evidence="1">Secreted</location>
    </subcellularLocation>
</comment>
<keyword evidence="5" id="KW-0843">Virulence</keyword>
<dbReference type="GO" id="GO:0004252">
    <property type="term" value="F:serine-type endopeptidase activity"/>
    <property type="evidence" value="ECO:0007669"/>
    <property type="project" value="InterPro"/>
</dbReference>
<dbReference type="CDD" id="cd00190">
    <property type="entry name" value="Tryp_SPc"/>
    <property type="match status" value="1"/>
</dbReference>
<dbReference type="SUPFAM" id="SSF50494">
    <property type="entry name" value="Trypsin-like serine proteases"/>
    <property type="match status" value="1"/>
</dbReference>
<evidence type="ECO:0000256" key="8">
    <source>
        <dbReference type="RuleBase" id="RU363034"/>
    </source>
</evidence>
<dbReference type="FunFam" id="2.40.10.10:FF:000156">
    <property type="entry name" value="MIP06385p"/>
    <property type="match status" value="1"/>
</dbReference>
<dbReference type="PRINTS" id="PR00722">
    <property type="entry name" value="CHYMOTRYPSIN"/>
</dbReference>
<organism evidence="11 12">
    <name type="scientific">Phytophthora megakarya</name>
    <dbReference type="NCBI Taxonomy" id="4795"/>
    <lineage>
        <taxon>Eukaryota</taxon>
        <taxon>Sar</taxon>
        <taxon>Stramenopiles</taxon>
        <taxon>Oomycota</taxon>
        <taxon>Peronosporomycetes</taxon>
        <taxon>Peronosporales</taxon>
        <taxon>Peronosporaceae</taxon>
        <taxon>Phytophthora</taxon>
    </lineage>
</organism>
<dbReference type="Gene3D" id="2.40.10.10">
    <property type="entry name" value="Trypsin-like serine proteases"/>
    <property type="match status" value="1"/>
</dbReference>
<keyword evidence="8" id="KW-0720">Serine protease</keyword>
<dbReference type="PROSITE" id="PS00134">
    <property type="entry name" value="TRYPSIN_HIS"/>
    <property type="match status" value="1"/>
</dbReference>
<evidence type="ECO:0000256" key="9">
    <source>
        <dbReference type="SAM" id="SignalP"/>
    </source>
</evidence>
<dbReference type="GO" id="GO:0005576">
    <property type="term" value="C:extracellular region"/>
    <property type="evidence" value="ECO:0007669"/>
    <property type="project" value="UniProtKB-SubCell"/>
</dbReference>
<keyword evidence="12" id="KW-1185">Reference proteome</keyword>
<evidence type="ECO:0000256" key="5">
    <source>
        <dbReference type="ARBA" id="ARBA00023026"/>
    </source>
</evidence>
<evidence type="ECO:0000259" key="10">
    <source>
        <dbReference type="PROSITE" id="PS50240"/>
    </source>
</evidence>
<dbReference type="InterPro" id="IPR050430">
    <property type="entry name" value="Peptidase_S1"/>
</dbReference>
<keyword evidence="8 11" id="KW-0645">Protease</keyword>
<evidence type="ECO:0000256" key="7">
    <source>
        <dbReference type="ARBA" id="ARBA00023180"/>
    </source>
</evidence>
<evidence type="ECO:0000256" key="4">
    <source>
        <dbReference type="ARBA" id="ARBA00022729"/>
    </source>
</evidence>
<proteinExistence type="inferred from homology"/>
<evidence type="ECO:0000313" key="12">
    <source>
        <dbReference type="Proteomes" id="UP000198211"/>
    </source>
</evidence>
<keyword evidence="8" id="KW-0378">Hydrolase</keyword>
<reference evidence="12" key="1">
    <citation type="submission" date="2017-03" db="EMBL/GenBank/DDBJ databases">
        <title>Phytopthora megakarya and P. palmivora, two closely related causual agents of cacao black pod achieved similar genome size and gene model numbers by different mechanisms.</title>
        <authorList>
            <person name="Ali S."/>
            <person name="Shao J."/>
            <person name="Larry D.J."/>
            <person name="Kronmiller B."/>
            <person name="Shen D."/>
            <person name="Strem M.D."/>
            <person name="Melnick R.L."/>
            <person name="Guiltinan M.J."/>
            <person name="Tyler B.M."/>
            <person name="Meinhardt L.W."/>
            <person name="Bailey B.A."/>
        </authorList>
    </citation>
    <scope>NUCLEOTIDE SEQUENCE [LARGE SCALE GENOMIC DNA]</scope>
    <source>
        <strain evidence="12">zdho120</strain>
    </source>
</reference>
<dbReference type="Proteomes" id="UP000198211">
    <property type="component" value="Unassembled WGS sequence"/>
</dbReference>
<evidence type="ECO:0000256" key="1">
    <source>
        <dbReference type="ARBA" id="ARBA00004613"/>
    </source>
</evidence>
<gene>
    <name evidence="11" type="ORF">PHMEG_00012266</name>
</gene>
<feature type="domain" description="Peptidase S1" evidence="10">
    <location>
        <begin position="28"/>
        <end position="256"/>
    </location>
</feature>
<accession>A0A225WA49</accession>
<name>A0A225WA49_9STRA</name>
<dbReference type="PROSITE" id="PS00135">
    <property type="entry name" value="TRYPSIN_SER"/>
    <property type="match status" value="1"/>
</dbReference>
<dbReference type="InterPro" id="IPR043504">
    <property type="entry name" value="Peptidase_S1_PA_chymotrypsin"/>
</dbReference>
<feature type="chain" id="PRO_5012804756" evidence="9">
    <location>
        <begin position="19"/>
        <end position="263"/>
    </location>
</feature>
<keyword evidence="4 9" id="KW-0732">Signal</keyword>
<dbReference type="Pfam" id="PF00089">
    <property type="entry name" value="Trypsin"/>
    <property type="match status" value="1"/>
</dbReference>
<evidence type="ECO:0000313" key="11">
    <source>
        <dbReference type="EMBL" id="OWZ14284.1"/>
    </source>
</evidence>
<dbReference type="STRING" id="4795.A0A225WA49"/>
<dbReference type="OrthoDB" id="105698at2759"/>
<evidence type="ECO:0000256" key="3">
    <source>
        <dbReference type="ARBA" id="ARBA00022525"/>
    </source>
</evidence>
<dbReference type="InterPro" id="IPR001254">
    <property type="entry name" value="Trypsin_dom"/>
</dbReference>
<feature type="signal peptide" evidence="9">
    <location>
        <begin position="1"/>
        <end position="18"/>
    </location>
</feature>
<protein>
    <submittedName>
        <fullName evidence="11">Serine protease</fullName>
    </submittedName>
</protein>
<dbReference type="PANTHER" id="PTHR24276:SF98">
    <property type="entry name" value="FI18310P1-RELATED"/>
    <property type="match status" value="1"/>
</dbReference>
<dbReference type="InterPro" id="IPR018114">
    <property type="entry name" value="TRYPSIN_HIS"/>
</dbReference>
<dbReference type="SMART" id="SM00020">
    <property type="entry name" value="Tryp_SPc"/>
    <property type="match status" value="1"/>
</dbReference>